<dbReference type="KEGG" id="mmh:Mmah_1111"/>
<dbReference type="RefSeq" id="WP_013037561.1">
    <property type="nucleotide sequence ID" value="NC_014002.1"/>
</dbReference>
<dbReference type="AlphaFoldDB" id="D5EBR7"/>
<dbReference type="Gene3D" id="3.40.50.1010">
    <property type="entry name" value="5'-nuclease"/>
    <property type="match status" value="1"/>
</dbReference>
<organism evidence="2 3">
    <name type="scientific">Methanohalophilus mahii (strain ATCC 35705 / DSM 5219 / SLP)</name>
    <dbReference type="NCBI Taxonomy" id="547558"/>
    <lineage>
        <taxon>Archaea</taxon>
        <taxon>Methanobacteriati</taxon>
        <taxon>Methanobacteriota</taxon>
        <taxon>Stenosarchaea group</taxon>
        <taxon>Methanomicrobia</taxon>
        <taxon>Methanosarcinales</taxon>
        <taxon>Methanosarcinaceae</taxon>
        <taxon>Methanohalophilus</taxon>
    </lineage>
</organism>
<dbReference type="Pfam" id="PF01936">
    <property type="entry name" value="NYN"/>
    <property type="match status" value="1"/>
</dbReference>
<evidence type="ECO:0000313" key="3">
    <source>
        <dbReference type="Proteomes" id="UP000001059"/>
    </source>
</evidence>
<dbReference type="PANTHER" id="PTHR35458">
    <property type="entry name" value="SLR0755 PROTEIN"/>
    <property type="match status" value="1"/>
</dbReference>
<dbReference type="OrthoDB" id="374264at2157"/>
<keyword evidence="3" id="KW-1185">Reference proteome</keyword>
<evidence type="ECO:0000313" key="2">
    <source>
        <dbReference type="EMBL" id="ADE36618.1"/>
    </source>
</evidence>
<dbReference type="Proteomes" id="UP000001059">
    <property type="component" value="Chromosome"/>
</dbReference>
<dbReference type="InterPro" id="IPR021139">
    <property type="entry name" value="NYN"/>
</dbReference>
<dbReference type="PANTHER" id="PTHR35458:SF8">
    <property type="entry name" value="SLR0650 PROTEIN"/>
    <property type="match status" value="1"/>
</dbReference>
<gene>
    <name evidence="2" type="ordered locus">Mmah_1111</name>
</gene>
<dbReference type="STRING" id="547558.Mmah_1111"/>
<sequence>MDVLILPLSNPVYGPTPVPSYRRMMVFIDGENLVFNYLSLLKNGKVPNDPVQHEKDVFVWHINSVVNPQFHEIIRANYYTYITGSDETIIDQIKKLAYARPPRSKLPHNLYPVVFKKPKKRAQSKGVDIQMTVDILSQVYNNNIDTVYLFAGDGDYLPVINEAIRMGKQVYLAAFSHGLNKKLVNKVDQFHLLDDIYFEQIAESSE</sequence>
<accession>D5EBR7</accession>
<dbReference type="InterPro" id="IPR047140">
    <property type="entry name" value="LabA"/>
</dbReference>
<proteinExistence type="predicted"/>
<feature type="domain" description="NYN" evidence="1">
    <location>
        <begin position="23"/>
        <end position="193"/>
    </location>
</feature>
<evidence type="ECO:0000259" key="1">
    <source>
        <dbReference type="Pfam" id="PF01936"/>
    </source>
</evidence>
<dbReference type="GeneID" id="8983278"/>
<reference evidence="2 3" key="1">
    <citation type="submission" date="2010-03" db="EMBL/GenBank/DDBJ databases">
        <title>The complete genome of Methanohalophilus mahii DSM 5219.</title>
        <authorList>
            <consortium name="US DOE Joint Genome Institute (JGI-PGF)"/>
            <person name="Lucas S."/>
            <person name="Copeland A."/>
            <person name="Lapidus A."/>
            <person name="Glavina del Rio T."/>
            <person name="Dalin E."/>
            <person name="Tice H."/>
            <person name="Bruce D."/>
            <person name="Goodwin L."/>
            <person name="Pitluck S."/>
            <person name="Kyrpides N."/>
            <person name="Mavromatis K."/>
            <person name="Ivanova N."/>
            <person name="Lykidis A."/>
            <person name="Saunders E."/>
            <person name="Brettin T."/>
            <person name="Detter J.C."/>
            <person name="Han C."/>
            <person name="Land M."/>
            <person name="Hauser L."/>
            <person name="Markowitz V."/>
            <person name="Cheng J.-F."/>
            <person name="Hugenholtz P."/>
            <person name="Woyke T."/>
            <person name="Wu D."/>
            <person name="Spring S."/>
            <person name="Schneider S."/>
            <person name="Schroeder M."/>
            <person name="Klenk H.-P."/>
            <person name="Eisen J.A."/>
        </authorList>
    </citation>
    <scope>NUCLEOTIDE SEQUENCE [LARGE SCALE GENOMIC DNA]</scope>
    <source>
        <strain evidence="3">ATCC 35705 / DSM 5219 / SLP</strain>
    </source>
</reference>
<name>D5EBR7_METMS</name>
<dbReference type="EMBL" id="CP001994">
    <property type="protein sequence ID" value="ADE36618.1"/>
    <property type="molecule type" value="Genomic_DNA"/>
</dbReference>
<dbReference type="HOGENOM" id="CLU_1329489_0_0_2"/>
<protein>
    <recommendedName>
        <fullName evidence="1">NYN domain-containing protein</fullName>
    </recommendedName>
</protein>
<dbReference type="GO" id="GO:0004540">
    <property type="term" value="F:RNA nuclease activity"/>
    <property type="evidence" value="ECO:0007669"/>
    <property type="project" value="InterPro"/>
</dbReference>